<dbReference type="SUPFAM" id="SSF46689">
    <property type="entry name" value="Homeodomain-like"/>
    <property type="match status" value="1"/>
</dbReference>
<dbReference type="Pfam" id="PF04255">
    <property type="entry name" value="DUF433"/>
    <property type="match status" value="1"/>
</dbReference>
<protein>
    <recommendedName>
        <fullName evidence="3">Antitoxin</fullName>
    </recommendedName>
</protein>
<name>A0A512RFE0_9BACT</name>
<evidence type="ECO:0000313" key="1">
    <source>
        <dbReference type="EMBL" id="GEP94429.1"/>
    </source>
</evidence>
<dbReference type="Gene3D" id="1.10.10.10">
    <property type="entry name" value="Winged helix-like DNA-binding domain superfamily/Winged helix DNA-binding domain"/>
    <property type="match status" value="1"/>
</dbReference>
<dbReference type="Proteomes" id="UP000321436">
    <property type="component" value="Unassembled WGS sequence"/>
</dbReference>
<dbReference type="PANTHER" id="PTHR34849:SF3">
    <property type="entry name" value="SSR2962 PROTEIN"/>
    <property type="match status" value="1"/>
</dbReference>
<sequence length="80" mass="9040">MNIRHQQLLERITIIPGLMSGRPTIRGMRFPVGDILEMLADGMTEDEIIEQHPILEKEDIFAALLFASVKMKNTIVIHAA</sequence>
<evidence type="ECO:0000313" key="2">
    <source>
        <dbReference type="Proteomes" id="UP000321436"/>
    </source>
</evidence>
<dbReference type="OrthoDB" id="1494556at2"/>
<proteinExistence type="predicted"/>
<dbReference type="InterPro" id="IPR007367">
    <property type="entry name" value="DUF433"/>
</dbReference>
<accession>A0A512RFE0</accession>
<dbReference type="PANTHER" id="PTHR34849">
    <property type="entry name" value="SSL5025 PROTEIN"/>
    <property type="match status" value="1"/>
</dbReference>
<dbReference type="AlphaFoldDB" id="A0A512RFE0"/>
<comment type="caution">
    <text evidence="1">The sequence shown here is derived from an EMBL/GenBank/DDBJ whole genome shotgun (WGS) entry which is preliminary data.</text>
</comment>
<organism evidence="1 2">
    <name type="scientific">Chitinophaga cymbidii</name>
    <dbReference type="NCBI Taxonomy" id="1096750"/>
    <lineage>
        <taxon>Bacteria</taxon>
        <taxon>Pseudomonadati</taxon>
        <taxon>Bacteroidota</taxon>
        <taxon>Chitinophagia</taxon>
        <taxon>Chitinophagales</taxon>
        <taxon>Chitinophagaceae</taxon>
        <taxon>Chitinophaga</taxon>
    </lineage>
</organism>
<keyword evidence="2" id="KW-1185">Reference proteome</keyword>
<gene>
    <name evidence="1" type="ORF">CCY01nite_06890</name>
</gene>
<dbReference type="RefSeq" id="WP_146857900.1">
    <property type="nucleotide sequence ID" value="NZ_BKAU01000001.1"/>
</dbReference>
<evidence type="ECO:0008006" key="3">
    <source>
        <dbReference type="Google" id="ProtNLM"/>
    </source>
</evidence>
<dbReference type="InterPro" id="IPR009057">
    <property type="entry name" value="Homeodomain-like_sf"/>
</dbReference>
<reference evidence="1 2" key="1">
    <citation type="submission" date="2019-07" db="EMBL/GenBank/DDBJ databases">
        <title>Whole genome shotgun sequence of Chitinophaga cymbidii NBRC 109752.</title>
        <authorList>
            <person name="Hosoyama A."/>
            <person name="Uohara A."/>
            <person name="Ohji S."/>
            <person name="Ichikawa N."/>
        </authorList>
    </citation>
    <scope>NUCLEOTIDE SEQUENCE [LARGE SCALE GENOMIC DNA]</scope>
    <source>
        <strain evidence="1 2">NBRC 109752</strain>
    </source>
</reference>
<dbReference type="InterPro" id="IPR036388">
    <property type="entry name" value="WH-like_DNA-bd_sf"/>
</dbReference>
<dbReference type="EMBL" id="BKAU01000001">
    <property type="protein sequence ID" value="GEP94429.1"/>
    <property type="molecule type" value="Genomic_DNA"/>
</dbReference>